<gene>
    <name evidence="1" type="ORF">ERUC_LOCUS29877</name>
</gene>
<accession>A0ABC8KXZ9</accession>
<protein>
    <submittedName>
        <fullName evidence="1">Uncharacterized protein</fullName>
    </submittedName>
</protein>
<dbReference type="Proteomes" id="UP001642260">
    <property type="component" value="Unassembled WGS sequence"/>
</dbReference>
<evidence type="ECO:0000313" key="1">
    <source>
        <dbReference type="EMBL" id="CAH8364121.1"/>
    </source>
</evidence>
<organism evidence="1 2">
    <name type="scientific">Eruca vesicaria subsp. sativa</name>
    <name type="common">Garden rocket</name>
    <name type="synonym">Eruca sativa</name>
    <dbReference type="NCBI Taxonomy" id="29727"/>
    <lineage>
        <taxon>Eukaryota</taxon>
        <taxon>Viridiplantae</taxon>
        <taxon>Streptophyta</taxon>
        <taxon>Embryophyta</taxon>
        <taxon>Tracheophyta</taxon>
        <taxon>Spermatophyta</taxon>
        <taxon>Magnoliopsida</taxon>
        <taxon>eudicotyledons</taxon>
        <taxon>Gunneridae</taxon>
        <taxon>Pentapetalae</taxon>
        <taxon>rosids</taxon>
        <taxon>malvids</taxon>
        <taxon>Brassicales</taxon>
        <taxon>Brassicaceae</taxon>
        <taxon>Brassiceae</taxon>
        <taxon>Eruca</taxon>
    </lineage>
</organism>
<dbReference type="AlphaFoldDB" id="A0ABC8KXZ9"/>
<keyword evidence="2" id="KW-1185">Reference proteome</keyword>
<dbReference type="Pfam" id="PF02041">
    <property type="entry name" value="Auxin_BP"/>
    <property type="match status" value="1"/>
</dbReference>
<dbReference type="PANTHER" id="PTHR37236:SF2">
    <property type="entry name" value="AUXIN-BINDING PROTEIN 1"/>
    <property type="match status" value="1"/>
</dbReference>
<comment type="caution">
    <text evidence="1">The sequence shown here is derived from an EMBL/GenBank/DDBJ whole genome shotgun (WGS) entry which is preliminary data.</text>
</comment>
<dbReference type="Gene3D" id="2.60.120.10">
    <property type="entry name" value="Jelly Rolls"/>
    <property type="match status" value="1"/>
</dbReference>
<name>A0ABC8KXZ9_ERUVS</name>
<dbReference type="PANTHER" id="PTHR37236">
    <property type="entry name" value="AUXIN-BINDING PROTEIN 1"/>
    <property type="match status" value="1"/>
</dbReference>
<dbReference type="EMBL" id="CAKOAT010377377">
    <property type="protein sequence ID" value="CAH8364121.1"/>
    <property type="molecule type" value="Genomic_DNA"/>
</dbReference>
<sequence>MILLYVGSSWSYQISAIFSVKLLLFYFSKANVGSPCPINGVPILRNISELPQDTYGIPGLTNMTAAGSVLHGMKEI</sequence>
<dbReference type="InterPro" id="IPR014710">
    <property type="entry name" value="RmlC-like_jellyroll"/>
</dbReference>
<evidence type="ECO:0000313" key="2">
    <source>
        <dbReference type="Proteomes" id="UP001642260"/>
    </source>
</evidence>
<proteinExistence type="predicted"/>
<dbReference type="InterPro" id="IPR000526">
    <property type="entry name" value="Auxin-bd"/>
</dbReference>
<reference evidence="1 2" key="1">
    <citation type="submission" date="2022-03" db="EMBL/GenBank/DDBJ databases">
        <authorList>
            <person name="Macdonald S."/>
            <person name="Ahmed S."/>
            <person name="Newling K."/>
        </authorList>
    </citation>
    <scope>NUCLEOTIDE SEQUENCE [LARGE SCALE GENOMIC DNA]</scope>
</reference>
<dbReference type="PRINTS" id="PR00655">
    <property type="entry name" value="AUXINBINDNGP"/>
</dbReference>